<sequence length="76" mass="8630">MSKTKNKAVQRLIEFFGSQMKLADALDVEQSSVSGWLNNRFYISRDNADLAESLTNGVVRSEELRPRKKAKTPRSN</sequence>
<name>A0ABY0BLL2_MORCA</name>
<comment type="caution">
    <text evidence="1">The sequence shown here is derived from an EMBL/GenBank/DDBJ whole genome shotgun (WGS) entry which is preliminary data.</text>
</comment>
<dbReference type="Proteomes" id="UP000268436">
    <property type="component" value="Unassembled WGS sequence"/>
</dbReference>
<dbReference type="Gene3D" id="1.10.260.40">
    <property type="entry name" value="lambda repressor-like DNA-binding domains"/>
    <property type="match status" value="1"/>
</dbReference>
<evidence type="ECO:0000313" key="2">
    <source>
        <dbReference type="Proteomes" id="UP000268436"/>
    </source>
</evidence>
<proteinExistence type="predicted"/>
<dbReference type="SUPFAM" id="SSF47413">
    <property type="entry name" value="lambda repressor-like DNA-binding domains"/>
    <property type="match status" value="1"/>
</dbReference>
<accession>A0ABY0BLL2</accession>
<evidence type="ECO:0000313" key="1">
    <source>
        <dbReference type="EMBL" id="RUO17447.1"/>
    </source>
</evidence>
<reference evidence="1 2" key="1">
    <citation type="submission" date="2018-12" db="EMBL/GenBank/DDBJ databases">
        <title>Persistence of Moraxella catarrhalis in Chronic Obstructive Pulmonary Disease and Regulation of the Hag/MID Adhesin.</title>
        <authorList>
            <person name="Murphy T."/>
            <person name="Zhao X."/>
            <person name="Vyas G."/>
            <person name="Aluvathingal J."/>
            <person name="Nadendla S."/>
            <person name="Tallon L."/>
            <person name="Tettelin H."/>
        </authorList>
    </citation>
    <scope>NUCLEOTIDE SEQUENCE [LARGE SCALE GENOMIC DNA]</scope>
    <source>
        <strain evidence="1 2">173P27B1</strain>
    </source>
</reference>
<gene>
    <name evidence="1" type="ORF">EJK54_1943</name>
</gene>
<protein>
    <submittedName>
        <fullName evidence="1">Uncharacterized protein</fullName>
    </submittedName>
</protein>
<dbReference type="EMBL" id="RYER01000004">
    <property type="protein sequence ID" value="RUO17447.1"/>
    <property type="molecule type" value="Genomic_DNA"/>
</dbReference>
<keyword evidence="2" id="KW-1185">Reference proteome</keyword>
<dbReference type="InterPro" id="IPR010982">
    <property type="entry name" value="Lambda_DNA-bd_dom_sf"/>
</dbReference>
<organism evidence="1 2">
    <name type="scientific">Moraxella catarrhalis</name>
    <name type="common">Branhamella catarrhalis</name>
    <dbReference type="NCBI Taxonomy" id="480"/>
    <lineage>
        <taxon>Bacteria</taxon>
        <taxon>Pseudomonadati</taxon>
        <taxon>Pseudomonadota</taxon>
        <taxon>Gammaproteobacteria</taxon>
        <taxon>Moraxellales</taxon>
        <taxon>Moraxellaceae</taxon>
        <taxon>Moraxella</taxon>
    </lineage>
</organism>
<dbReference type="RefSeq" id="WP_003663147.1">
    <property type="nucleotide sequence ID" value="NZ_JAABKV010000009.1"/>
</dbReference>
<dbReference type="Pfam" id="PF15943">
    <property type="entry name" value="YdaS_toxin"/>
    <property type="match status" value="1"/>
</dbReference>
<dbReference type="InterPro" id="IPR031856">
    <property type="entry name" value="YdaS_toxin-like"/>
</dbReference>